<name>A0A151K1J8_9HYME</name>
<keyword evidence="3" id="KW-1185">Reference proteome</keyword>
<feature type="compositionally biased region" description="Basic and acidic residues" evidence="1">
    <location>
        <begin position="60"/>
        <end position="79"/>
    </location>
</feature>
<evidence type="ECO:0000313" key="2">
    <source>
        <dbReference type="EMBL" id="KYN45298.1"/>
    </source>
</evidence>
<accession>A0A151K1J8</accession>
<gene>
    <name evidence="2" type="ORF">ALC56_00243</name>
</gene>
<dbReference type="AlphaFoldDB" id="A0A151K1J8"/>
<evidence type="ECO:0000256" key="1">
    <source>
        <dbReference type="SAM" id="MobiDB-lite"/>
    </source>
</evidence>
<dbReference type="EMBL" id="KQ981174">
    <property type="protein sequence ID" value="KYN45298.1"/>
    <property type="molecule type" value="Genomic_DNA"/>
</dbReference>
<organism evidence="2 3">
    <name type="scientific">Trachymyrmex septentrionalis</name>
    <dbReference type="NCBI Taxonomy" id="34720"/>
    <lineage>
        <taxon>Eukaryota</taxon>
        <taxon>Metazoa</taxon>
        <taxon>Ecdysozoa</taxon>
        <taxon>Arthropoda</taxon>
        <taxon>Hexapoda</taxon>
        <taxon>Insecta</taxon>
        <taxon>Pterygota</taxon>
        <taxon>Neoptera</taxon>
        <taxon>Endopterygota</taxon>
        <taxon>Hymenoptera</taxon>
        <taxon>Apocrita</taxon>
        <taxon>Aculeata</taxon>
        <taxon>Formicoidea</taxon>
        <taxon>Formicidae</taxon>
        <taxon>Myrmicinae</taxon>
        <taxon>Trachymyrmex</taxon>
    </lineage>
</organism>
<reference evidence="2 3" key="1">
    <citation type="submission" date="2016-03" db="EMBL/GenBank/DDBJ databases">
        <title>Trachymyrmex septentrionalis WGS genome.</title>
        <authorList>
            <person name="Nygaard S."/>
            <person name="Hu H."/>
            <person name="Boomsma J."/>
            <person name="Zhang G."/>
        </authorList>
    </citation>
    <scope>NUCLEOTIDE SEQUENCE [LARGE SCALE GENOMIC DNA]</scope>
    <source>
        <strain evidence="2">Tsep2-gDNA-1</strain>
        <tissue evidence="2">Whole body</tissue>
    </source>
</reference>
<dbReference type="Proteomes" id="UP000078541">
    <property type="component" value="Unassembled WGS sequence"/>
</dbReference>
<dbReference type="STRING" id="34720.A0A151K1J8"/>
<sequence>MGKEDDVRNHPCLEGFQRYHIDKNLYLHPQCDNGSTIQKSLVRSQEVIVEEIAQEEDELMERNIEDDSSDKPASEESTQ</sequence>
<feature type="region of interest" description="Disordered" evidence="1">
    <location>
        <begin position="54"/>
        <end position="79"/>
    </location>
</feature>
<protein>
    <submittedName>
        <fullName evidence="2">Uncharacterized protein</fullName>
    </submittedName>
</protein>
<evidence type="ECO:0000313" key="3">
    <source>
        <dbReference type="Proteomes" id="UP000078541"/>
    </source>
</evidence>
<proteinExistence type="predicted"/>